<sequence length="101" mass="11215">MATREQVDRVIEDFKRVDEGMEEVLWFPADNSVRLVVVSNTAPASGAVVETFRFPADPDDPADSPKEVGLIRPEDVDRVVYPSGWNRESAEVIPIHEAHAA</sequence>
<gene>
    <name evidence="1" type="ORF">OP10G_2845</name>
</gene>
<dbReference type="KEGG" id="fgi:OP10G_2845"/>
<protein>
    <submittedName>
        <fullName evidence="1">Uncharacterized protein</fullName>
    </submittedName>
</protein>
<accession>A0A068NRP2</accession>
<evidence type="ECO:0000313" key="2">
    <source>
        <dbReference type="Proteomes" id="UP000027982"/>
    </source>
</evidence>
<organism evidence="1 2">
    <name type="scientific">Fimbriimonas ginsengisoli Gsoil 348</name>
    <dbReference type="NCBI Taxonomy" id="661478"/>
    <lineage>
        <taxon>Bacteria</taxon>
        <taxon>Bacillati</taxon>
        <taxon>Armatimonadota</taxon>
        <taxon>Fimbriimonadia</taxon>
        <taxon>Fimbriimonadales</taxon>
        <taxon>Fimbriimonadaceae</taxon>
        <taxon>Fimbriimonas</taxon>
    </lineage>
</organism>
<dbReference type="EMBL" id="CP007139">
    <property type="protein sequence ID" value="AIE86213.1"/>
    <property type="molecule type" value="Genomic_DNA"/>
</dbReference>
<evidence type="ECO:0000313" key="1">
    <source>
        <dbReference type="EMBL" id="AIE86213.1"/>
    </source>
</evidence>
<dbReference type="Proteomes" id="UP000027982">
    <property type="component" value="Chromosome"/>
</dbReference>
<keyword evidence="2" id="KW-1185">Reference proteome</keyword>
<dbReference type="RefSeq" id="WP_025225251.1">
    <property type="nucleotide sequence ID" value="NZ_CP007139.1"/>
</dbReference>
<reference evidence="1 2" key="1">
    <citation type="journal article" date="2014" name="PLoS ONE">
        <title>The first complete genome sequence of the class fimbriimonadia in the phylum armatimonadetes.</title>
        <authorList>
            <person name="Hu Z.Y."/>
            <person name="Wang Y.Z."/>
            <person name="Im W.T."/>
            <person name="Wang S.Y."/>
            <person name="Zhao G.P."/>
            <person name="Zheng H.J."/>
            <person name="Quan Z.X."/>
        </authorList>
    </citation>
    <scope>NUCLEOTIDE SEQUENCE [LARGE SCALE GENOMIC DNA]</scope>
    <source>
        <strain evidence="1">Gsoil 348</strain>
    </source>
</reference>
<proteinExistence type="predicted"/>
<name>A0A068NRP2_FIMGI</name>
<dbReference type="OrthoDB" id="9973285at2"/>
<dbReference type="AlphaFoldDB" id="A0A068NRP2"/>
<dbReference type="STRING" id="661478.OP10G_2845"/>
<dbReference type="HOGENOM" id="CLU_2287364_0_0_0"/>